<keyword evidence="3" id="KW-1185">Reference proteome</keyword>
<dbReference type="RefSeq" id="WP_110381138.1">
    <property type="nucleotide sequence ID" value="NZ_CP029288.2"/>
</dbReference>
<dbReference type="EMBL" id="CP029288">
    <property type="protein sequence ID" value="AWR98262.1"/>
    <property type="molecule type" value="Genomic_DNA"/>
</dbReference>
<accession>A0A2U9IQF8</accession>
<dbReference type="Gene3D" id="3.30.2170.10">
    <property type="entry name" value="archaeoglobus fulgidus dsm 4304 superfamily"/>
    <property type="match status" value="1"/>
</dbReference>
<organism evidence="2 3">
    <name type="scientific">Acidianus sulfidivorans JP7</name>
    <dbReference type="NCBI Taxonomy" id="619593"/>
    <lineage>
        <taxon>Archaea</taxon>
        <taxon>Thermoproteota</taxon>
        <taxon>Thermoprotei</taxon>
        <taxon>Sulfolobales</taxon>
        <taxon>Sulfolobaceae</taxon>
        <taxon>Acidianus</taxon>
    </lineage>
</organism>
<gene>
    <name evidence="2" type="ORF">DFR86_06405</name>
</gene>
<dbReference type="AlphaFoldDB" id="A0A2U9IQF8"/>
<evidence type="ECO:0000313" key="3">
    <source>
        <dbReference type="Proteomes" id="UP000248410"/>
    </source>
</evidence>
<dbReference type="PIRSF" id="PIRSF006380">
    <property type="entry name" value="UCP006380"/>
    <property type="match status" value="1"/>
</dbReference>
<reference evidence="2 3" key="1">
    <citation type="submission" date="2018-05" db="EMBL/GenBank/DDBJ databases">
        <title>Complete Genome Sequences of Extremely Thermoacidophilic, Metal-Mobilizing Type-Strain Members of the Archaeal Family Sulfolobaceae: Acidianus brierleyi DSM-1651T, Acidianus sulfidivorans DSM-18786T, Metallosphaera hakonensis DSM-7519T, and Metallosphaera prunae DSM-10039T.</title>
        <authorList>
            <person name="Counts J.A."/>
            <person name="Kelly R.M."/>
        </authorList>
    </citation>
    <scope>NUCLEOTIDE SEQUENCE [LARGE SCALE GENOMIC DNA]</scope>
    <source>
        <strain evidence="2 3">JP7</strain>
    </source>
</reference>
<dbReference type="PANTHER" id="PTHR39518">
    <property type="entry name" value="UPF0215 PROTEIN MJ1150"/>
    <property type="match status" value="1"/>
</dbReference>
<protein>
    <recommendedName>
        <fullName evidence="1">UPF0215 protein DFR86_06405</fullName>
    </recommendedName>
</protein>
<dbReference type="OrthoDB" id="15207at2157"/>
<dbReference type="Pfam" id="PF01949">
    <property type="entry name" value="Endo_dU"/>
    <property type="match status" value="1"/>
</dbReference>
<evidence type="ECO:0000256" key="1">
    <source>
        <dbReference type="HAMAP-Rule" id="MF_00582"/>
    </source>
</evidence>
<dbReference type="Proteomes" id="UP000248410">
    <property type="component" value="Chromosome"/>
</dbReference>
<comment type="similarity">
    <text evidence="1">Belongs to the UPF0215 family.</text>
</comment>
<evidence type="ECO:0000313" key="2">
    <source>
        <dbReference type="EMBL" id="AWR98262.1"/>
    </source>
</evidence>
<dbReference type="GeneID" id="36837584"/>
<dbReference type="HAMAP" id="MF_00582">
    <property type="entry name" value="UPF0215"/>
    <property type="match status" value="1"/>
</dbReference>
<name>A0A2U9IQF8_9CREN</name>
<dbReference type="KEGG" id="asul:DFR86_06405"/>
<dbReference type="PANTHER" id="PTHR39518:SF2">
    <property type="entry name" value="UPF0215 PROTEIN MJ1150"/>
    <property type="match status" value="1"/>
</dbReference>
<sequence>MLVSGVDDGYFPLEYKKGKGKCPLVSVTYNNYSLVDVDFDMILVDGKDGSEKFRKLRKGDIIIFDSIIVGGFNYIEPDKNYIIFYSSKPNLDRILHAAIKHYNDERVNVIKKYLSNMIEISTKYGSVYINTDLDIKLAKNIIEYYQVFSKIPEPIKTAHIIGKSIGQSHIISD</sequence>
<proteinExistence type="inferred from homology"/>
<dbReference type="InterPro" id="IPR002802">
    <property type="entry name" value="Endo_dU"/>
</dbReference>